<dbReference type="EC" id="2.3.1.266" evidence="1"/>
<dbReference type="SUPFAM" id="SSF55729">
    <property type="entry name" value="Acyl-CoA N-acyltransferases (Nat)"/>
    <property type="match status" value="1"/>
</dbReference>
<dbReference type="Proteomes" id="UP000808038">
    <property type="component" value="Unassembled WGS sequence"/>
</dbReference>
<name>A0A0R2F537_WEICO</name>
<dbReference type="CDD" id="cd04301">
    <property type="entry name" value="NAT_SF"/>
    <property type="match status" value="1"/>
</dbReference>
<dbReference type="PROSITE" id="PS51186">
    <property type="entry name" value="GNAT"/>
    <property type="match status" value="1"/>
</dbReference>
<dbReference type="PANTHER" id="PTHR43617:SF20">
    <property type="entry name" value="N-ALPHA-ACETYLTRANSFERASE RIMI"/>
    <property type="match status" value="1"/>
</dbReference>
<dbReference type="GO" id="GO:0005737">
    <property type="term" value="C:cytoplasm"/>
    <property type="evidence" value="ECO:0007669"/>
    <property type="project" value="UniProtKB-SubCell"/>
</dbReference>
<keyword evidence="6" id="KW-1185">Reference proteome</keyword>
<dbReference type="Gene3D" id="3.40.630.30">
    <property type="match status" value="1"/>
</dbReference>
<evidence type="ECO:0000313" key="5">
    <source>
        <dbReference type="EMBL" id="MBJ7638407.1"/>
    </source>
</evidence>
<dbReference type="GO" id="GO:0005840">
    <property type="term" value="C:ribosome"/>
    <property type="evidence" value="ECO:0007669"/>
    <property type="project" value="UniProtKB-KW"/>
</dbReference>
<dbReference type="InterPro" id="IPR000182">
    <property type="entry name" value="GNAT_dom"/>
</dbReference>
<accession>A0A0R2F537</accession>
<dbReference type="AlphaFoldDB" id="A0A0R2F537"/>
<dbReference type="EMBL" id="JACSZT010000007">
    <property type="protein sequence ID" value="MBC6498896.1"/>
    <property type="molecule type" value="Genomic_DNA"/>
</dbReference>
<dbReference type="InterPro" id="IPR006464">
    <property type="entry name" value="AcTrfase_RimI/Ard1"/>
</dbReference>
<evidence type="ECO:0000313" key="3">
    <source>
        <dbReference type="EMBL" id="MBC6498896.1"/>
    </source>
</evidence>
<dbReference type="OrthoDB" id="9794566at2"/>
<dbReference type="EMBL" id="JAAOCP010000003">
    <property type="protein sequence ID" value="MBJ7638407.1"/>
    <property type="molecule type" value="Genomic_DNA"/>
</dbReference>
<keyword evidence="5" id="KW-0689">Ribosomal protein</keyword>
<gene>
    <name evidence="5" type="primary">rimI</name>
    <name evidence="3" type="ORF">H7R52_09430</name>
    <name evidence="5" type="ORF">HAU20_03250</name>
    <name evidence="4" type="ORF">HAU43_05915</name>
</gene>
<evidence type="ECO:0000313" key="4">
    <source>
        <dbReference type="EMBL" id="MBJ7632616.1"/>
    </source>
</evidence>
<evidence type="ECO:0000259" key="2">
    <source>
        <dbReference type="PROSITE" id="PS51186"/>
    </source>
</evidence>
<dbReference type="Proteomes" id="UP000728106">
    <property type="component" value="Unassembled WGS sequence"/>
</dbReference>
<dbReference type="NCBIfam" id="TIGR01575">
    <property type="entry name" value="rimI"/>
    <property type="match status" value="1"/>
</dbReference>
<proteinExistence type="inferred from homology"/>
<organism evidence="5 6">
    <name type="scientific">Weissella confusa</name>
    <name type="common">Lactobacillus confusus</name>
    <dbReference type="NCBI Taxonomy" id="1583"/>
    <lineage>
        <taxon>Bacteria</taxon>
        <taxon>Bacillati</taxon>
        <taxon>Bacillota</taxon>
        <taxon>Bacilli</taxon>
        <taxon>Lactobacillales</taxon>
        <taxon>Lactobacillaceae</taxon>
        <taxon>Weissella</taxon>
    </lineage>
</organism>
<comment type="function">
    <text evidence="1">Acetylates the N-terminal alanine of ribosomal protein bS18.</text>
</comment>
<reference evidence="3" key="2">
    <citation type="submission" date="2020-08" db="EMBL/GenBank/DDBJ databases">
        <title>Complete genome sequence of Weissella confusa strain FS54 provides insights into metabolic potential.</title>
        <authorList>
            <person name="Fhoula I."/>
            <person name="Najjari A."/>
            <person name="Lekired A."/>
            <person name="Bessrour-Aouam N."/>
            <person name="Jaballah S."/>
            <person name="Klibi N."/>
            <person name="Ouzari H.-I."/>
        </authorList>
    </citation>
    <scope>NUCLEOTIDE SEQUENCE</scope>
    <source>
        <strain evidence="3">FS54</strain>
    </source>
</reference>
<feature type="domain" description="N-acetyltransferase" evidence="2">
    <location>
        <begin position="1"/>
        <end position="144"/>
    </location>
</feature>
<dbReference type="PANTHER" id="PTHR43617">
    <property type="entry name" value="L-AMINO ACID N-ACETYLTRANSFERASE"/>
    <property type="match status" value="1"/>
</dbReference>
<reference evidence="5 6" key="3">
    <citation type="journal article" date="2021" name="Int. J. Food Microbiol.">
        <title>Safety demonstration of a microbial species for use in the food chain: Weissella confusa.</title>
        <authorList>
            <person name="Bourdichon F."/>
            <person name="Patrone V."/>
            <person name="Fontana A."/>
            <person name="Milani G."/>
            <person name="Morelli L."/>
        </authorList>
    </citation>
    <scope>NUCLEOTIDE SEQUENCE [LARGE SCALE GENOMIC DNA]</scope>
    <source>
        <strain evidence="4">CCUG 30943</strain>
        <strain evidence="5 6">CCUG 43002</strain>
    </source>
</reference>
<dbReference type="GO" id="GO:0008999">
    <property type="term" value="F:protein-N-terminal-alanine acetyltransferase activity"/>
    <property type="evidence" value="ECO:0007669"/>
    <property type="project" value="UniProtKB-EC"/>
</dbReference>
<evidence type="ECO:0000313" key="6">
    <source>
        <dbReference type="Proteomes" id="UP000728106"/>
    </source>
</evidence>
<dbReference type="InterPro" id="IPR016181">
    <property type="entry name" value="Acyl_CoA_acyltransferase"/>
</dbReference>
<comment type="catalytic activity">
    <reaction evidence="1">
        <text>N-terminal L-alanyl-[ribosomal protein bS18] + acetyl-CoA = N-terminal N(alpha)-acetyl-L-alanyl-[ribosomal protein bS18] + CoA + H(+)</text>
        <dbReference type="Rhea" id="RHEA:43756"/>
        <dbReference type="Rhea" id="RHEA-COMP:10676"/>
        <dbReference type="Rhea" id="RHEA-COMP:10677"/>
        <dbReference type="ChEBI" id="CHEBI:15378"/>
        <dbReference type="ChEBI" id="CHEBI:57287"/>
        <dbReference type="ChEBI" id="CHEBI:57288"/>
        <dbReference type="ChEBI" id="CHEBI:64718"/>
        <dbReference type="ChEBI" id="CHEBI:83683"/>
        <dbReference type="EC" id="2.3.1.266"/>
    </reaction>
</comment>
<dbReference type="InterPro" id="IPR050276">
    <property type="entry name" value="MshD_Acetyltransferase"/>
</dbReference>
<dbReference type="RefSeq" id="WP_004560277.1">
    <property type="nucleotide sequence ID" value="NZ_ALXH01000079.1"/>
</dbReference>
<dbReference type="Proteomes" id="UP000650485">
    <property type="component" value="Unassembled WGS sequence"/>
</dbReference>
<evidence type="ECO:0000256" key="1">
    <source>
        <dbReference type="RuleBase" id="RU363094"/>
    </source>
</evidence>
<comment type="caution">
    <text evidence="5">The sequence shown here is derived from an EMBL/GenBank/DDBJ whole genome shotgun (WGS) entry which is preliminary data.</text>
</comment>
<keyword evidence="1" id="KW-0963">Cytoplasm</keyword>
<sequence>MDFTFRDSTDAEELYAIAKAAYKGSPWSKKVFQNDLKGKFTKYLLIEADGETVGFVGGTHLGDELEITNVAVMPGFQGQHLGERLLREWFGRFEDGTRVLLEVRHRNKRAIRLYERLGFIIYNIREDYYRDPVEDAYLMDVTLPLRGEGE</sequence>
<comment type="subcellular location">
    <subcellularLocation>
        <location evidence="1">Cytoplasm</location>
    </subcellularLocation>
</comment>
<reference evidence="5" key="1">
    <citation type="submission" date="2020-02" db="EMBL/GenBank/DDBJ databases">
        <authorList>
            <person name="Fontana A."/>
            <person name="Patrone V."/>
            <person name="Morelli L."/>
        </authorList>
    </citation>
    <scope>NUCLEOTIDE SEQUENCE</scope>
    <source>
        <strain evidence="4">CCUG 30943</strain>
        <strain evidence="5">CCUG 43002</strain>
    </source>
</reference>
<protein>
    <recommendedName>
        <fullName evidence="1">[Ribosomal protein bS18]-alanine N-acetyltransferase</fullName>
        <ecNumber evidence="1">2.3.1.266</ecNumber>
    </recommendedName>
</protein>
<dbReference type="Pfam" id="PF00583">
    <property type="entry name" value="Acetyltransf_1"/>
    <property type="match status" value="1"/>
</dbReference>
<dbReference type="GeneID" id="57978124"/>
<dbReference type="EMBL" id="JAAOCX010000006">
    <property type="protein sequence ID" value="MBJ7632616.1"/>
    <property type="molecule type" value="Genomic_DNA"/>
</dbReference>
<comment type="similarity">
    <text evidence="1">Belongs to the acetyltransferase family. RimI subfamily.</text>
</comment>
<keyword evidence="5" id="KW-0687">Ribonucleoprotein</keyword>